<dbReference type="EMBL" id="JABCKI010000210">
    <property type="protein sequence ID" value="KAG5651692.1"/>
    <property type="molecule type" value="Genomic_DNA"/>
</dbReference>
<reference evidence="1" key="2">
    <citation type="submission" date="2021-10" db="EMBL/GenBank/DDBJ databases">
        <title>Phylogenomics reveals ancestral predisposition of the termite-cultivated fungus Termitomyces towards a domesticated lifestyle.</title>
        <authorList>
            <person name="Auxier B."/>
            <person name="Grum-Grzhimaylo A."/>
            <person name="Cardenas M.E."/>
            <person name="Lodge J.D."/>
            <person name="Laessoe T."/>
            <person name="Pedersen O."/>
            <person name="Smith M.E."/>
            <person name="Kuyper T.W."/>
            <person name="Franco-Molano E.A."/>
            <person name="Baroni T.J."/>
            <person name="Aanen D.K."/>
        </authorList>
    </citation>
    <scope>NUCLEOTIDE SEQUENCE</scope>
    <source>
        <strain evidence="1">D49</strain>
    </source>
</reference>
<evidence type="ECO:0000313" key="1">
    <source>
        <dbReference type="EMBL" id="KAG5651692.1"/>
    </source>
</evidence>
<accession>A0A9P7GJA8</accession>
<dbReference type="AlphaFoldDB" id="A0A9P7GJA8"/>
<dbReference type="OrthoDB" id="3014580at2759"/>
<proteinExistence type="predicted"/>
<evidence type="ECO:0000313" key="2">
    <source>
        <dbReference type="Proteomes" id="UP000717328"/>
    </source>
</evidence>
<reference evidence="1" key="1">
    <citation type="submission" date="2021-02" db="EMBL/GenBank/DDBJ databases">
        <authorList>
            <person name="Nieuwenhuis M."/>
            <person name="Van De Peppel L.J.J."/>
        </authorList>
    </citation>
    <scope>NUCLEOTIDE SEQUENCE</scope>
    <source>
        <strain evidence="1">D49</strain>
    </source>
</reference>
<name>A0A9P7GJA8_9AGAR</name>
<keyword evidence="2" id="KW-1185">Reference proteome</keyword>
<sequence>MKSNINTYSQYVGVIMKGLDNELTSNFKGRKVILICIEHSFWLAQKPSSPTEGFIKALDTFMKEQPGLLDKTLKEYLKLKQSNDWFATKHHPSLNECADFRKIIFDNLLRKAARPKPTV</sequence>
<comment type="caution">
    <text evidence="1">The sequence shown here is derived from an EMBL/GenBank/DDBJ whole genome shotgun (WGS) entry which is preliminary data.</text>
</comment>
<organism evidence="1 2">
    <name type="scientific">Sphagnurus paluster</name>
    <dbReference type="NCBI Taxonomy" id="117069"/>
    <lineage>
        <taxon>Eukaryota</taxon>
        <taxon>Fungi</taxon>
        <taxon>Dikarya</taxon>
        <taxon>Basidiomycota</taxon>
        <taxon>Agaricomycotina</taxon>
        <taxon>Agaricomycetes</taxon>
        <taxon>Agaricomycetidae</taxon>
        <taxon>Agaricales</taxon>
        <taxon>Tricholomatineae</taxon>
        <taxon>Lyophyllaceae</taxon>
        <taxon>Sphagnurus</taxon>
    </lineage>
</organism>
<protein>
    <submittedName>
        <fullName evidence="1">Uncharacterized protein</fullName>
    </submittedName>
</protein>
<dbReference type="Proteomes" id="UP000717328">
    <property type="component" value="Unassembled WGS sequence"/>
</dbReference>
<gene>
    <name evidence="1" type="ORF">H0H81_007804</name>
</gene>